<reference evidence="1" key="1">
    <citation type="submission" date="2022-03" db="EMBL/GenBank/DDBJ databases">
        <authorList>
            <person name="Sayadi A."/>
        </authorList>
    </citation>
    <scope>NUCLEOTIDE SEQUENCE</scope>
</reference>
<evidence type="ECO:0000313" key="2">
    <source>
        <dbReference type="Proteomes" id="UP001152888"/>
    </source>
</evidence>
<keyword evidence="2" id="KW-1185">Reference proteome</keyword>
<evidence type="ECO:0000313" key="1">
    <source>
        <dbReference type="EMBL" id="CAH1989754.1"/>
    </source>
</evidence>
<dbReference type="Proteomes" id="UP001152888">
    <property type="component" value="Unassembled WGS sequence"/>
</dbReference>
<gene>
    <name evidence="1" type="ORF">ACAOBT_LOCUS19268</name>
</gene>
<proteinExistence type="predicted"/>
<accession>A0A9P0PKL4</accession>
<dbReference type="EMBL" id="CAKOFQ010007072">
    <property type="protein sequence ID" value="CAH1989754.1"/>
    <property type="molecule type" value="Genomic_DNA"/>
</dbReference>
<dbReference type="AlphaFoldDB" id="A0A9P0PKL4"/>
<comment type="caution">
    <text evidence="1">The sequence shown here is derived from an EMBL/GenBank/DDBJ whole genome shotgun (WGS) entry which is preliminary data.</text>
</comment>
<protein>
    <submittedName>
        <fullName evidence="1">Uncharacterized protein</fullName>
    </submittedName>
</protein>
<sequence>MDVQLLNIALLIDKNMYRVSQIKLPPHYYDGNTREFNSQYGIEGFTRLFFEKIVAKLFFTKDTGLLKFLKDSFQIFECFTCTNNQVFKIGKI</sequence>
<organism evidence="1 2">
    <name type="scientific">Acanthoscelides obtectus</name>
    <name type="common">Bean weevil</name>
    <name type="synonym">Bruchus obtectus</name>
    <dbReference type="NCBI Taxonomy" id="200917"/>
    <lineage>
        <taxon>Eukaryota</taxon>
        <taxon>Metazoa</taxon>
        <taxon>Ecdysozoa</taxon>
        <taxon>Arthropoda</taxon>
        <taxon>Hexapoda</taxon>
        <taxon>Insecta</taxon>
        <taxon>Pterygota</taxon>
        <taxon>Neoptera</taxon>
        <taxon>Endopterygota</taxon>
        <taxon>Coleoptera</taxon>
        <taxon>Polyphaga</taxon>
        <taxon>Cucujiformia</taxon>
        <taxon>Chrysomeloidea</taxon>
        <taxon>Chrysomelidae</taxon>
        <taxon>Bruchinae</taxon>
        <taxon>Bruchini</taxon>
        <taxon>Acanthoscelides</taxon>
    </lineage>
</organism>
<name>A0A9P0PKL4_ACAOB</name>